<name>A0ABW5D821_9BACT</name>
<dbReference type="SMART" id="SM00046">
    <property type="entry name" value="DAGKc"/>
    <property type="match status" value="1"/>
</dbReference>
<protein>
    <submittedName>
        <fullName evidence="13">Diacylglycerol/lipid kinase family protein</fullName>
        <ecNumber evidence="13">2.7.1.-</ecNumber>
    </submittedName>
</protein>
<evidence type="ECO:0000256" key="10">
    <source>
        <dbReference type="ARBA" id="ARBA00023209"/>
    </source>
</evidence>
<evidence type="ECO:0000313" key="13">
    <source>
        <dbReference type="EMBL" id="MFD2257218.1"/>
    </source>
</evidence>
<keyword evidence="8" id="KW-0460">Magnesium</keyword>
<dbReference type="InterPro" id="IPR050187">
    <property type="entry name" value="Lipid_Phosphate_FormReg"/>
</dbReference>
<keyword evidence="9" id="KW-0443">Lipid metabolism</keyword>
<evidence type="ECO:0000256" key="8">
    <source>
        <dbReference type="ARBA" id="ARBA00022842"/>
    </source>
</evidence>
<accession>A0ABW5D821</accession>
<evidence type="ECO:0000256" key="6">
    <source>
        <dbReference type="ARBA" id="ARBA00022777"/>
    </source>
</evidence>
<dbReference type="PANTHER" id="PTHR12358:SF106">
    <property type="entry name" value="LIPID KINASE YEGS"/>
    <property type="match status" value="1"/>
</dbReference>
<dbReference type="InterPro" id="IPR016064">
    <property type="entry name" value="NAD/diacylglycerol_kinase_sf"/>
</dbReference>
<dbReference type="PANTHER" id="PTHR12358">
    <property type="entry name" value="SPHINGOSINE KINASE"/>
    <property type="match status" value="1"/>
</dbReference>
<dbReference type="Pfam" id="PF00781">
    <property type="entry name" value="DAGK_cat"/>
    <property type="match status" value="1"/>
</dbReference>
<keyword evidence="11" id="KW-1208">Phospholipid metabolism</keyword>
<keyword evidence="3 13" id="KW-0808">Transferase</keyword>
<dbReference type="SUPFAM" id="SSF111331">
    <property type="entry name" value="NAD kinase/diacylglycerol kinase-like"/>
    <property type="match status" value="1"/>
</dbReference>
<evidence type="ECO:0000313" key="14">
    <source>
        <dbReference type="Proteomes" id="UP001597375"/>
    </source>
</evidence>
<evidence type="ECO:0000256" key="11">
    <source>
        <dbReference type="ARBA" id="ARBA00023264"/>
    </source>
</evidence>
<dbReference type="Pfam" id="PF19279">
    <property type="entry name" value="YegS_C"/>
    <property type="match status" value="1"/>
</dbReference>
<dbReference type="InterPro" id="IPR005218">
    <property type="entry name" value="Diacylglycerol/lipid_kinase"/>
</dbReference>
<dbReference type="Gene3D" id="3.40.50.10330">
    <property type="entry name" value="Probable inorganic polyphosphate/atp-NAD kinase, domain 1"/>
    <property type="match status" value="1"/>
</dbReference>
<dbReference type="Gene3D" id="2.60.200.40">
    <property type="match status" value="1"/>
</dbReference>
<reference evidence="14" key="1">
    <citation type="journal article" date="2019" name="Int. J. Syst. Evol. Microbiol.">
        <title>The Global Catalogue of Microorganisms (GCM) 10K type strain sequencing project: providing services to taxonomists for standard genome sequencing and annotation.</title>
        <authorList>
            <consortium name="The Broad Institute Genomics Platform"/>
            <consortium name="The Broad Institute Genome Sequencing Center for Infectious Disease"/>
            <person name="Wu L."/>
            <person name="Ma J."/>
        </authorList>
    </citation>
    <scope>NUCLEOTIDE SEQUENCE [LARGE SCALE GENOMIC DNA]</scope>
    <source>
        <strain evidence="14">CGMCC 4.7106</strain>
    </source>
</reference>
<keyword evidence="6 13" id="KW-0418">Kinase</keyword>
<evidence type="ECO:0000256" key="5">
    <source>
        <dbReference type="ARBA" id="ARBA00022741"/>
    </source>
</evidence>
<dbReference type="InterPro" id="IPR001206">
    <property type="entry name" value="Diacylglycerol_kinase_cat_dom"/>
</dbReference>
<evidence type="ECO:0000256" key="7">
    <source>
        <dbReference type="ARBA" id="ARBA00022840"/>
    </source>
</evidence>
<keyword evidence="10" id="KW-0594">Phospholipid biosynthesis</keyword>
<proteinExistence type="predicted"/>
<keyword evidence="7" id="KW-0067">ATP-binding</keyword>
<evidence type="ECO:0000256" key="9">
    <source>
        <dbReference type="ARBA" id="ARBA00023098"/>
    </source>
</evidence>
<evidence type="ECO:0000256" key="4">
    <source>
        <dbReference type="ARBA" id="ARBA00022723"/>
    </source>
</evidence>
<gene>
    <name evidence="13" type="ORF">ACFSSA_11070</name>
</gene>
<evidence type="ECO:0000259" key="12">
    <source>
        <dbReference type="PROSITE" id="PS50146"/>
    </source>
</evidence>
<keyword evidence="2" id="KW-0444">Lipid biosynthesis</keyword>
<dbReference type="EC" id="2.7.1.-" evidence="13"/>
<keyword evidence="4" id="KW-0479">Metal-binding</keyword>
<dbReference type="InterPro" id="IPR045540">
    <property type="entry name" value="YegS/DAGK_C"/>
</dbReference>
<dbReference type="RefSeq" id="WP_386820504.1">
    <property type="nucleotide sequence ID" value="NZ_JBHUIT010000022.1"/>
</dbReference>
<comment type="caution">
    <text evidence="13">The sequence shown here is derived from an EMBL/GenBank/DDBJ whole genome shotgun (WGS) entry which is preliminary data.</text>
</comment>
<dbReference type="NCBIfam" id="TIGR00147">
    <property type="entry name" value="YegS/Rv2252/BmrU family lipid kinase"/>
    <property type="match status" value="1"/>
</dbReference>
<evidence type="ECO:0000256" key="1">
    <source>
        <dbReference type="ARBA" id="ARBA00001946"/>
    </source>
</evidence>
<keyword evidence="14" id="KW-1185">Reference proteome</keyword>
<dbReference type="PROSITE" id="PS50146">
    <property type="entry name" value="DAGK"/>
    <property type="match status" value="1"/>
</dbReference>
<sequence>MSDELIMSHPRRYPLIFNPRARSQKGYRARQFLMEHANRFALYATNTGQEAVDLAKKFAADGEPVVIAAGGDGTLNAVVSGLAGSHTALGVMPAGTMNVFARELGIPANSLPKAFEVIEQGLIREVDLFSANGAPFVQMAGVGFDAMVIEETKWESKKMLGPLAYLLSAVKVLGETPPKIEVITAEGRRETGVAMLCGNGSLYGGQFKLFHKANNLDSKLDVIVFKEAGYRLVLDSLHGIALGGIDLAASTSYFQSECITVKSDREVPVEIDGELLGRFDEITFCETSSRLRVIAPENPCGTPFVDAVKSLLQWPPKKVEPSAIPAN</sequence>
<dbReference type="EMBL" id="JBHUIT010000022">
    <property type="protein sequence ID" value="MFD2257218.1"/>
    <property type="molecule type" value="Genomic_DNA"/>
</dbReference>
<evidence type="ECO:0000256" key="2">
    <source>
        <dbReference type="ARBA" id="ARBA00022516"/>
    </source>
</evidence>
<dbReference type="InterPro" id="IPR017438">
    <property type="entry name" value="ATP-NAD_kinase_N"/>
</dbReference>
<organism evidence="13 14">
    <name type="scientific">Luteolibacter algae</name>
    <dbReference type="NCBI Taxonomy" id="454151"/>
    <lineage>
        <taxon>Bacteria</taxon>
        <taxon>Pseudomonadati</taxon>
        <taxon>Verrucomicrobiota</taxon>
        <taxon>Verrucomicrobiia</taxon>
        <taxon>Verrucomicrobiales</taxon>
        <taxon>Verrucomicrobiaceae</taxon>
        <taxon>Luteolibacter</taxon>
    </lineage>
</organism>
<evidence type="ECO:0000256" key="3">
    <source>
        <dbReference type="ARBA" id="ARBA00022679"/>
    </source>
</evidence>
<dbReference type="Proteomes" id="UP001597375">
    <property type="component" value="Unassembled WGS sequence"/>
</dbReference>
<comment type="cofactor">
    <cofactor evidence="1">
        <name>Mg(2+)</name>
        <dbReference type="ChEBI" id="CHEBI:18420"/>
    </cofactor>
</comment>
<feature type="domain" description="DAGKc" evidence="12">
    <location>
        <begin position="8"/>
        <end position="135"/>
    </location>
</feature>
<keyword evidence="5" id="KW-0547">Nucleotide-binding</keyword>
<dbReference type="GO" id="GO:0016301">
    <property type="term" value="F:kinase activity"/>
    <property type="evidence" value="ECO:0007669"/>
    <property type="project" value="UniProtKB-KW"/>
</dbReference>